<evidence type="ECO:0000256" key="1">
    <source>
        <dbReference type="ARBA" id="ARBA00012513"/>
    </source>
</evidence>
<dbReference type="RefSeq" id="WP_373654953.1">
    <property type="nucleotide sequence ID" value="NZ_JBGUAW010000003.1"/>
</dbReference>
<gene>
    <name evidence="8" type="primary">kaiC</name>
    <name evidence="8" type="ORF">ACERLL_04940</name>
</gene>
<evidence type="ECO:0000256" key="6">
    <source>
        <dbReference type="ARBA" id="ARBA00022801"/>
    </source>
</evidence>
<dbReference type="NCBIfam" id="NF006799">
    <property type="entry name" value="PRK09302.1"/>
    <property type="match status" value="1"/>
</dbReference>
<evidence type="ECO:0000259" key="7">
    <source>
        <dbReference type="PROSITE" id="PS51146"/>
    </source>
</evidence>
<organism evidence="8 9">
    <name type="scientific">Thiohalorhabdus methylotrophus</name>
    <dbReference type="NCBI Taxonomy" id="3242694"/>
    <lineage>
        <taxon>Bacteria</taxon>
        <taxon>Pseudomonadati</taxon>
        <taxon>Pseudomonadota</taxon>
        <taxon>Gammaproteobacteria</taxon>
        <taxon>Thiohalorhabdales</taxon>
        <taxon>Thiohalorhabdaceae</taxon>
        <taxon>Thiohalorhabdus</taxon>
    </lineage>
</organism>
<sequence length="473" mass="51818">MNGAIPKVPTNIPGFDYVTAGGLPKARSTLVAGTAGSGKTILCCQFLANGVQEGESAVFVSFEEQASRIRENIRSFGWPVPEWEEQGRWAFVDAAPRVERSIEETGEFSLDALLARIQGAVARTGARRVAIDSIGALYPRFLDSDRIREELGRVIQMLTEMGITTLITAERRQEYGDVARYGIEEFVPDGVIILRNVLESEHRRRTLEILKMRGTTHHKGEFSFTIRADRGIVVVPLSSIDLDQPAPDRRISSGHPILDQLTGGGFFNTAIVLVAGPSGSGKSLAASHFTGSATPEERSLYLGFEESRLQILRNARGWGMNFEALEAEGSLLLYAHYPEAETLEDHLIHIKDQIDSFKPTRIVIDSLTALERIASERGFKAFVVALLAYIKGTGATALFTAASPGFGYEGMSITEAHISSLTDTIIALRVSGLETKLQRSLVVLKMRGSTQHHETRSFAITDSGMVIDPVEER</sequence>
<dbReference type="Proteomes" id="UP001575181">
    <property type="component" value="Unassembled WGS sequence"/>
</dbReference>
<dbReference type="InterPro" id="IPR014774">
    <property type="entry name" value="KaiC-like_dom"/>
</dbReference>
<keyword evidence="6" id="KW-0378">Hydrolase</keyword>
<dbReference type="InterPro" id="IPR030665">
    <property type="entry name" value="KaiC"/>
</dbReference>
<keyword evidence="2" id="KW-0597">Phosphoprotein</keyword>
<dbReference type="GO" id="GO:0004674">
    <property type="term" value="F:protein serine/threonine kinase activity"/>
    <property type="evidence" value="ECO:0007669"/>
    <property type="project" value="UniProtKB-EC"/>
</dbReference>
<keyword evidence="3 8" id="KW-0808">Transferase</keyword>
<evidence type="ECO:0000256" key="2">
    <source>
        <dbReference type="ARBA" id="ARBA00022553"/>
    </source>
</evidence>
<feature type="domain" description="KaiC" evidence="7">
    <location>
        <begin position="249"/>
        <end position="473"/>
    </location>
</feature>
<reference evidence="8 9" key="1">
    <citation type="submission" date="2024-08" db="EMBL/GenBank/DDBJ databases">
        <title>Whole-genome sequencing of halo(alkali)philic microorganisms from hypersaline lakes.</title>
        <authorList>
            <person name="Sorokin D.Y."/>
            <person name="Merkel A.Y."/>
            <person name="Messina E."/>
            <person name="Yakimov M."/>
        </authorList>
    </citation>
    <scope>NUCLEOTIDE SEQUENCE [LARGE SCALE GENOMIC DNA]</scope>
    <source>
        <strain evidence="8 9">Cl-TMA</strain>
    </source>
</reference>
<dbReference type="InterPro" id="IPR010624">
    <property type="entry name" value="KaiC_dom"/>
</dbReference>
<evidence type="ECO:0000256" key="4">
    <source>
        <dbReference type="ARBA" id="ARBA00022737"/>
    </source>
</evidence>
<dbReference type="EC" id="2.7.11.1" evidence="1"/>
<evidence type="ECO:0000313" key="9">
    <source>
        <dbReference type="Proteomes" id="UP001575181"/>
    </source>
</evidence>
<keyword evidence="9" id="KW-1185">Reference proteome</keyword>
<dbReference type="Pfam" id="PF06745">
    <property type="entry name" value="ATPase"/>
    <property type="match status" value="2"/>
</dbReference>
<dbReference type="PIRSF" id="PIRSF039117">
    <property type="entry name" value="KaiC"/>
    <property type="match status" value="1"/>
</dbReference>
<dbReference type="InterPro" id="IPR051347">
    <property type="entry name" value="Circadian_clock_KaiC-rel"/>
</dbReference>
<protein>
    <recommendedName>
        <fullName evidence="1">non-specific serine/threonine protein kinase</fullName>
        <ecNumber evidence="1">2.7.11.1</ecNumber>
    </recommendedName>
</protein>
<comment type="caution">
    <text evidence="8">The sequence shown here is derived from an EMBL/GenBank/DDBJ whole genome shotgun (WGS) entry which is preliminary data.</text>
</comment>
<dbReference type="PANTHER" id="PTHR42926:SF1">
    <property type="entry name" value="CIRCADIAN CLOCK OSCILLATOR PROTEIN KAIC 1"/>
    <property type="match status" value="1"/>
</dbReference>
<evidence type="ECO:0000313" key="8">
    <source>
        <dbReference type="EMBL" id="MFA9460166.1"/>
    </source>
</evidence>
<dbReference type="SUPFAM" id="SSF52540">
    <property type="entry name" value="P-loop containing nucleoside triphosphate hydrolases"/>
    <property type="match status" value="2"/>
</dbReference>
<feature type="domain" description="KaiC" evidence="7">
    <location>
        <begin position="6"/>
        <end position="248"/>
    </location>
</feature>
<evidence type="ECO:0000256" key="5">
    <source>
        <dbReference type="ARBA" id="ARBA00022777"/>
    </source>
</evidence>
<dbReference type="EMBL" id="JBGUAW010000003">
    <property type="protein sequence ID" value="MFA9460166.1"/>
    <property type="molecule type" value="Genomic_DNA"/>
</dbReference>
<name>A0ABV4TUA9_9GAMM</name>
<keyword evidence="4" id="KW-0677">Repeat</keyword>
<evidence type="ECO:0000256" key="3">
    <source>
        <dbReference type="ARBA" id="ARBA00022679"/>
    </source>
</evidence>
<proteinExistence type="predicted"/>
<keyword evidence="5" id="KW-0418">Kinase</keyword>
<dbReference type="Gene3D" id="3.40.50.300">
    <property type="entry name" value="P-loop containing nucleotide triphosphate hydrolases"/>
    <property type="match status" value="2"/>
</dbReference>
<dbReference type="PROSITE" id="PS51146">
    <property type="entry name" value="KAIC"/>
    <property type="match status" value="2"/>
</dbReference>
<dbReference type="InterPro" id="IPR027417">
    <property type="entry name" value="P-loop_NTPase"/>
</dbReference>
<dbReference type="PANTHER" id="PTHR42926">
    <property type="match status" value="1"/>
</dbReference>
<accession>A0ABV4TUA9</accession>